<dbReference type="InterPro" id="IPR043132">
    <property type="entry name" value="BCAT-like_C"/>
</dbReference>
<accession>A0ABQ2IJQ6</accession>
<evidence type="ECO:0000313" key="2">
    <source>
        <dbReference type="Proteomes" id="UP000632339"/>
    </source>
</evidence>
<keyword evidence="1" id="KW-0456">Lyase</keyword>
<sequence>MLCFETICVENRQLKNLSYHEARLNKTRRELWGYTDEWDLNALLEVPERVHAGMHKCRVAYAQEVDNIQWEPYSRREIRKIRRVYHDEIDYQYKYDNRDALNKLFAQRGDADEILIIKNGLVTDSNYCNVAFRLGNQWLTPASPLLPGTQRAYLLDEGIIQTAEIRESDIGAFSQIRLFNAMVDWAHAATLDVSLIA</sequence>
<keyword evidence="2" id="KW-1185">Reference proteome</keyword>
<dbReference type="InterPro" id="IPR036038">
    <property type="entry name" value="Aminotransferase-like"/>
</dbReference>
<dbReference type="GO" id="GO:0016829">
    <property type="term" value="F:lyase activity"/>
    <property type="evidence" value="ECO:0007669"/>
    <property type="project" value="UniProtKB-KW"/>
</dbReference>
<dbReference type="Gene3D" id="3.30.470.10">
    <property type="match status" value="1"/>
</dbReference>
<dbReference type="SUPFAM" id="SSF56752">
    <property type="entry name" value="D-aminoacid aminotransferase-like PLP-dependent enzymes"/>
    <property type="match status" value="1"/>
</dbReference>
<gene>
    <name evidence="1" type="ORF">GCM10010967_52940</name>
</gene>
<dbReference type="InterPro" id="IPR043131">
    <property type="entry name" value="BCAT-like_N"/>
</dbReference>
<dbReference type="InterPro" id="IPR001544">
    <property type="entry name" value="Aminotrans_IV"/>
</dbReference>
<name>A0ABQ2IJQ6_9BACT</name>
<dbReference type="Pfam" id="PF01063">
    <property type="entry name" value="Aminotran_4"/>
    <property type="match status" value="1"/>
</dbReference>
<dbReference type="EMBL" id="BMLI01000003">
    <property type="protein sequence ID" value="GGN10499.1"/>
    <property type="molecule type" value="Genomic_DNA"/>
</dbReference>
<dbReference type="Gene3D" id="3.20.10.10">
    <property type="entry name" value="D-amino Acid Aminotransferase, subunit A, domain 2"/>
    <property type="match status" value="1"/>
</dbReference>
<protein>
    <submittedName>
        <fullName evidence="1">4-amino-4-deoxychorismate lyase</fullName>
    </submittedName>
</protein>
<organism evidence="1 2">
    <name type="scientific">Dyadobacter beijingensis</name>
    <dbReference type="NCBI Taxonomy" id="365489"/>
    <lineage>
        <taxon>Bacteria</taxon>
        <taxon>Pseudomonadati</taxon>
        <taxon>Bacteroidota</taxon>
        <taxon>Cytophagia</taxon>
        <taxon>Cytophagales</taxon>
        <taxon>Spirosomataceae</taxon>
        <taxon>Dyadobacter</taxon>
    </lineage>
</organism>
<reference evidence="2" key="1">
    <citation type="journal article" date="2019" name="Int. J. Syst. Evol. Microbiol.">
        <title>The Global Catalogue of Microorganisms (GCM) 10K type strain sequencing project: providing services to taxonomists for standard genome sequencing and annotation.</title>
        <authorList>
            <consortium name="The Broad Institute Genomics Platform"/>
            <consortium name="The Broad Institute Genome Sequencing Center for Infectious Disease"/>
            <person name="Wu L."/>
            <person name="Ma J."/>
        </authorList>
    </citation>
    <scope>NUCLEOTIDE SEQUENCE [LARGE SCALE GENOMIC DNA]</scope>
    <source>
        <strain evidence="2">CGMCC 1.6375</strain>
    </source>
</reference>
<comment type="caution">
    <text evidence="1">The sequence shown here is derived from an EMBL/GenBank/DDBJ whole genome shotgun (WGS) entry which is preliminary data.</text>
</comment>
<dbReference type="RefSeq" id="WP_019944986.1">
    <property type="nucleotide sequence ID" value="NZ_BMLI01000003.1"/>
</dbReference>
<evidence type="ECO:0000313" key="1">
    <source>
        <dbReference type="EMBL" id="GGN10499.1"/>
    </source>
</evidence>
<proteinExistence type="predicted"/>
<dbReference type="Proteomes" id="UP000632339">
    <property type="component" value="Unassembled WGS sequence"/>
</dbReference>